<dbReference type="InterPro" id="IPR036388">
    <property type="entry name" value="WH-like_DNA-bd_sf"/>
</dbReference>
<feature type="DNA-binding region" description="OmpR/PhoB-type" evidence="3">
    <location>
        <begin position="128"/>
        <end position="222"/>
    </location>
</feature>
<dbReference type="Pfam" id="PF00072">
    <property type="entry name" value="Response_reg"/>
    <property type="match status" value="1"/>
</dbReference>
<keyword evidence="2" id="KW-0597">Phosphoprotein</keyword>
<evidence type="ECO:0000256" key="2">
    <source>
        <dbReference type="PROSITE-ProRule" id="PRU00169"/>
    </source>
</evidence>
<dbReference type="SUPFAM" id="SSF52172">
    <property type="entry name" value="CheY-like"/>
    <property type="match status" value="1"/>
</dbReference>
<dbReference type="Gene3D" id="3.40.50.2300">
    <property type="match status" value="1"/>
</dbReference>
<dbReference type="InterPro" id="IPR039420">
    <property type="entry name" value="WalR-like"/>
</dbReference>
<feature type="domain" description="OmpR/PhoB-type" evidence="5">
    <location>
        <begin position="128"/>
        <end position="222"/>
    </location>
</feature>
<dbReference type="Pfam" id="PF00486">
    <property type="entry name" value="Trans_reg_C"/>
    <property type="match status" value="1"/>
</dbReference>
<evidence type="ECO:0000313" key="6">
    <source>
        <dbReference type="EMBL" id="GAA1974462.1"/>
    </source>
</evidence>
<evidence type="ECO:0000256" key="3">
    <source>
        <dbReference type="PROSITE-ProRule" id="PRU01091"/>
    </source>
</evidence>
<organism evidence="6 7">
    <name type="scientific">Nocardioides panacihumi</name>
    <dbReference type="NCBI Taxonomy" id="400774"/>
    <lineage>
        <taxon>Bacteria</taxon>
        <taxon>Bacillati</taxon>
        <taxon>Actinomycetota</taxon>
        <taxon>Actinomycetes</taxon>
        <taxon>Propionibacteriales</taxon>
        <taxon>Nocardioidaceae</taxon>
        <taxon>Nocardioides</taxon>
    </lineage>
</organism>
<keyword evidence="7" id="KW-1185">Reference proteome</keyword>
<protein>
    <submittedName>
        <fullName evidence="6">Response regulator transcription factor</fullName>
    </submittedName>
</protein>
<accession>A0ABN2RT56</accession>
<sequence length="223" mass="24918">MGKILVADDEERVRTFLSRSLVADGHSVVTAPDGRAALDVFDAEAISLALLDIVMPYRNGLQVLSELRGRGDRTPVIVLSAVTEVAARVQALDKGAVDYVSKPFHTAELMARVRRHIVHVPEQRPREDRYLTAADIVLDLDRRKARVGPAEISLTEREFSMLAHLMRRRGDVCRRDELLNDIWGQAFGPNSNVVDVCVGRLRSKLRELPVETIRGVGYCFYGT</sequence>
<proteinExistence type="predicted"/>
<dbReference type="SMART" id="SM00862">
    <property type="entry name" value="Trans_reg_C"/>
    <property type="match status" value="1"/>
</dbReference>
<evidence type="ECO:0000256" key="1">
    <source>
        <dbReference type="ARBA" id="ARBA00023125"/>
    </source>
</evidence>
<dbReference type="Proteomes" id="UP001500571">
    <property type="component" value="Unassembled WGS sequence"/>
</dbReference>
<dbReference type="PANTHER" id="PTHR48111:SF38">
    <property type="entry name" value="TWO-COMPONENT RESPONSE REGULATOR"/>
    <property type="match status" value="1"/>
</dbReference>
<dbReference type="InterPro" id="IPR001867">
    <property type="entry name" value="OmpR/PhoB-type_DNA-bd"/>
</dbReference>
<evidence type="ECO:0000259" key="5">
    <source>
        <dbReference type="PROSITE" id="PS51755"/>
    </source>
</evidence>
<dbReference type="Gene3D" id="1.10.10.10">
    <property type="entry name" value="Winged helix-like DNA-binding domain superfamily/Winged helix DNA-binding domain"/>
    <property type="match status" value="1"/>
</dbReference>
<dbReference type="SMART" id="SM00448">
    <property type="entry name" value="REC"/>
    <property type="match status" value="1"/>
</dbReference>
<evidence type="ECO:0000259" key="4">
    <source>
        <dbReference type="PROSITE" id="PS50110"/>
    </source>
</evidence>
<dbReference type="PANTHER" id="PTHR48111">
    <property type="entry name" value="REGULATOR OF RPOS"/>
    <property type="match status" value="1"/>
</dbReference>
<comment type="caution">
    <text evidence="6">The sequence shown here is derived from an EMBL/GenBank/DDBJ whole genome shotgun (WGS) entry which is preliminary data.</text>
</comment>
<dbReference type="EMBL" id="BAAAPB010000005">
    <property type="protein sequence ID" value="GAA1974462.1"/>
    <property type="molecule type" value="Genomic_DNA"/>
</dbReference>
<dbReference type="CDD" id="cd00383">
    <property type="entry name" value="trans_reg_C"/>
    <property type="match status" value="1"/>
</dbReference>
<reference evidence="6 7" key="1">
    <citation type="journal article" date="2019" name="Int. J. Syst. Evol. Microbiol.">
        <title>The Global Catalogue of Microorganisms (GCM) 10K type strain sequencing project: providing services to taxonomists for standard genome sequencing and annotation.</title>
        <authorList>
            <consortium name="The Broad Institute Genomics Platform"/>
            <consortium name="The Broad Institute Genome Sequencing Center for Infectious Disease"/>
            <person name="Wu L."/>
            <person name="Ma J."/>
        </authorList>
    </citation>
    <scope>NUCLEOTIDE SEQUENCE [LARGE SCALE GENOMIC DNA]</scope>
    <source>
        <strain evidence="6 7">JCM 15309</strain>
    </source>
</reference>
<dbReference type="PROSITE" id="PS51755">
    <property type="entry name" value="OMPR_PHOB"/>
    <property type="match status" value="1"/>
</dbReference>
<dbReference type="PROSITE" id="PS50110">
    <property type="entry name" value="RESPONSE_REGULATORY"/>
    <property type="match status" value="1"/>
</dbReference>
<dbReference type="InterPro" id="IPR011006">
    <property type="entry name" value="CheY-like_superfamily"/>
</dbReference>
<dbReference type="InterPro" id="IPR001789">
    <property type="entry name" value="Sig_transdc_resp-reg_receiver"/>
</dbReference>
<feature type="domain" description="Response regulatory" evidence="4">
    <location>
        <begin position="3"/>
        <end position="117"/>
    </location>
</feature>
<keyword evidence="1 3" id="KW-0238">DNA-binding</keyword>
<gene>
    <name evidence="6" type="ORF">GCM10009798_39630</name>
</gene>
<name>A0ABN2RT56_9ACTN</name>
<evidence type="ECO:0000313" key="7">
    <source>
        <dbReference type="Proteomes" id="UP001500571"/>
    </source>
</evidence>
<feature type="modified residue" description="4-aspartylphosphate" evidence="2">
    <location>
        <position position="52"/>
    </location>
</feature>
<dbReference type="RefSeq" id="WP_344047895.1">
    <property type="nucleotide sequence ID" value="NZ_BAAAPB010000005.1"/>
</dbReference>
<dbReference type="CDD" id="cd17574">
    <property type="entry name" value="REC_OmpR"/>
    <property type="match status" value="1"/>
</dbReference>